<evidence type="ECO:0000256" key="1">
    <source>
        <dbReference type="SAM" id="SignalP"/>
    </source>
</evidence>
<comment type="caution">
    <text evidence="2">The sequence shown here is derived from an EMBL/GenBank/DDBJ whole genome shotgun (WGS) entry which is preliminary data.</text>
</comment>
<evidence type="ECO:0000313" key="3">
    <source>
        <dbReference type="Proteomes" id="UP000196655"/>
    </source>
</evidence>
<feature type="signal peptide" evidence="1">
    <location>
        <begin position="1"/>
        <end position="24"/>
    </location>
</feature>
<dbReference type="EMBL" id="NHON01000047">
    <property type="protein sequence ID" value="OWJ64888.1"/>
    <property type="molecule type" value="Genomic_DNA"/>
</dbReference>
<gene>
    <name evidence="2" type="ORF">BWR60_22270</name>
</gene>
<proteinExistence type="predicted"/>
<protein>
    <recommendedName>
        <fullName evidence="4">Ig-like domain-containing protein</fullName>
    </recommendedName>
</protein>
<dbReference type="Proteomes" id="UP000196655">
    <property type="component" value="Unassembled WGS sequence"/>
</dbReference>
<dbReference type="RefSeq" id="WP_088153222.1">
    <property type="nucleotide sequence ID" value="NZ_NHON01000047.1"/>
</dbReference>
<evidence type="ECO:0008006" key="4">
    <source>
        <dbReference type="Google" id="ProtNLM"/>
    </source>
</evidence>
<reference evidence="3" key="1">
    <citation type="submission" date="2017-05" db="EMBL/GenBank/DDBJ databases">
        <authorList>
            <person name="Macchi M."/>
            <person name="Festa S."/>
            <person name="Coppotelli B.M."/>
            <person name="Morelli I.S."/>
        </authorList>
    </citation>
    <scope>NUCLEOTIDE SEQUENCE [LARGE SCALE GENOMIC DNA]</scope>
    <source>
        <strain evidence="3">I</strain>
    </source>
</reference>
<sequence>MHSPVLKHGIAVAAAALVLSGCVASKPNPVQQMANGMVGKPVAVAIKAFGPPTLNLPPCSYCTDGGTYAWDNTRISKQWQNQWVQTGTTTEQRIVGQTQGGNGIAPMLITQDVETPVGENRMVLADNVDYLCNIQAFTDMKDNIKSIDVVGCTADSRY</sequence>
<accession>A0A211ZHX7</accession>
<name>A0A211ZHX7_9PROT</name>
<feature type="chain" id="PRO_5012216815" description="Ig-like domain-containing protein" evidence="1">
    <location>
        <begin position="25"/>
        <end position="158"/>
    </location>
</feature>
<keyword evidence="3" id="KW-1185">Reference proteome</keyword>
<dbReference type="OrthoDB" id="8478535at2"/>
<keyword evidence="1" id="KW-0732">Signal</keyword>
<evidence type="ECO:0000313" key="2">
    <source>
        <dbReference type="EMBL" id="OWJ64888.1"/>
    </source>
</evidence>
<dbReference type="AlphaFoldDB" id="A0A211ZHX7"/>
<dbReference type="PROSITE" id="PS51257">
    <property type="entry name" value="PROKAR_LIPOPROTEIN"/>
    <property type="match status" value="1"/>
</dbReference>
<organism evidence="2 3">
    <name type="scientific">Inquilinus limosus</name>
    <dbReference type="NCBI Taxonomy" id="171674"/>
    <lineage>
        <taxon>Bacteria</taxon>
        <taxon>Pseudomonadati</taxon>
        <taxon>Pseudomonadota</taxon>
        <taxon>Alphaproteobacteria</taxon>
        <taxon>Rhodospirillales</taxon>
        <taxon>Rhodospirillaceae</taxon>
        <taxon>Inquilinus</taxon>
    </lineage>
</organism>